<gene>
    <name evidence="1" type="ORF">TNCT_123351</name>
</gene>
<dbReference type="AlphaFoldDB" id="A0A8X6L208"/>
<evidence type="ECO:0000313" key="1">
    <source>
        <dbReference type="EMBL" id="GFQ92586.1"/>
    </source>
</evidence>
<sequence length="91" mass="10760">MELTNASHRIKNCPEKKKLLMETITVTRHLNSQNSLDGDLLTNYNLRWRGSVIWRRRKESQSPTQSHQDQKRTMAGCSCFLLHEEIFYPIE</sequence>
<proteinExistence type="predicted"/>
<comment type="caution">
    <text evidence="1">The sequence shown here is derived from an EMBL/GenBank/DDBJ whole genome shotgun (WGS) entry which is preliminary data.</text>
</comment>
<name>A0A8X6L208_TRICU</name>
<reference evidence="1" key="1">
    <citation type="submission" date="2020-07" db="EMBL/GenBank/DDBJ databases">
        <title>Multicomponent nature underlies the extraordinary mechanical properties of spider dragline silk.</title>
        <authorList>
            <person name="Kono N."/>
            <person name="Nakamura H."/>
            <person name="Mori M."/>
            <person name="Yoshida Y."/>
            <person name="Ohtoshi R."/>
            <person name="Malay A.D."/>
            <person name="Moran D.A.P."/>
            <person name="Tomita M."/>
            <person name="Numata K."/>
            <person name="Arakawa K."/>
        </authorList>
    </citation>
    <scope>NUCLEOTIDE SEQUENCE</scope>
</reference>
<keyword evidence="2" id="KW-1185">Reference proteome</keyword>
<protein>
    <submittedName>
        <fullName evidence="1">Uncharacterized protein</fullName>
    </submittedName>
</protein>
<dbReference type="Proteomes" id="UP000887116">
    <property type="component" value="Unassembled WGS sequence"/>
</dbReference>
<accession>A0A8X6L208</accession>
<organism evidence="1 2">
    <name type="scientific">Trichonephila clavata</name>
    <name type="common">Joro spider</name>
    <name type="synonym">Nephila clavata</name>
    <dbReference type="NCBI Taxonomy" id="2740835"/>
    <lineage>
        <taxon>Eukaryota</taxon>
        <taxon>Metazoa</taxon>
        <taxon>Ecdysozoa</taxon>
        <taxon>Arthropoda</taxon>
        <taxon>Chelicerata</taxon>
        <taxon>Arachnida</taxon>
        <taxon>Araneae</taxon>
        <taxon>Araneomorphae</taxon>
        <taxon>Entelegynae</taxon>
        <taxon>Araneoidea</taxon>
        <taxon>Nephilidae</taxon>
        <taxon>Trichonephila</taxon>
    </lineage>
</organism>
<evidence type="ECO:0000313" key="2">
    <source>
        <dbReference type="Proteomes" id="UP000887116"/>
    </source>
</evidence>
<dbReference type="EMBL" id="BMAO01014056">
    <property type="protein sequence ID" value="GFQ92586.1"/>
    <property type="molecule type" value="Genomic_DNA"/>
</dbReference>